<accession>A0ABD1Y1A6</accession>
<evidence type="ECO:0000313" key="3">
    <source>
        <dbReference type="Proteomes" id="UP001605036"/>
    </source>
</evidence>
<protein>
    <recommendedName>
        <fullName evidence="4">COX assembly mitochondrial protein</fullName>
    </recommendedName>
</protein>
<feature type="compositionally biased region" description="Polar residues" evidence="1">
    <location>
        <begin position="29"/>
        <end position="39"/>
    </location>
</feature>
<dbReference type="EMBL" id="JBHFFA010000006">
    <property type="protein sequence ID" value="KAL2620531.1"/>
    <property type="molecule type" value="Genomic_DNA"/>
</dbReference>
<sequence>MKSEDGVEEFYSDTEPKQDGESGGESRTAESAANSTTEEGSVWRWRGQPIGQKSIDEEKKREALVACSDLHATLVSCLRKGFTANCSEPQKAFWDCYAEHRGVRGNKIAAWFAPPSFSGSQKKEDAENKQRALEVFSSRVVLFSPLFEPKVCQSTLTNLRCILYKLTGGRQ</sequence>
<name>A0ABD1Y1A6_9MARC</name>
<feature type="compositionally biased region" description="Acidic residues" evidence="1">
    <location>
        <begin position="1"/>
        <end position="12"/>
    </location>
</feature>
<proteinExistence type="predicted"/>
<dbReference type="Proteomes" id="UP001605036">
    <property type="component" value="Unassembled WGS sequence"/>
</dbReference>
<evidence type="ECO:0000313" key="2">
    <source>
        <dbReference type="EMBL" id="KAL2620531.1"/>
    </source>
</evidence>
<keyword evidence="3" id="KW-1185">Reference proteome</keyword>
<organism evidence="2 3">
    <name type="scientific">Riccia fluitans</name>
    <dbReference type="NCBI Taxonomy" id="41844"/>
    <lineage>
        <taxon>Eukaryota</taxon>
        <taxon>Viridiplantae</taxon>
        <taxon>Streptophyta</taxon>
        <taxon>Embryophyta</taxon>
        <taxon>Marchantiophyta</taxon>
        <taxon>Marchantiopsida</taxon>
        <taxon>Marchantiidae</taxon>
        <taxon>Marchantiales</taxon>
        <taxon>Ricciaceae</taxon>
        <taxon>Riccia</taxon>
    </lineage>
</organism>
<evidence type="ECO:0000256" key="1">
    <source>
        <dbReference type="SAM" id="MobiDB-lite"/>
    </source>
</evidence>
<gene>
    <name evidence="2" type="ORF">R1flu_000736</name>
</gene>
<dbReference type="AlphaFoldDB" id="A0ABD1Y1A6"/>
<feature type="region of interest" description="Disordered" evidence="1">
    <location>
        <begin position="1"/>
        <end position="49"/>
    </location>
</feature>
<comment type="caution">
    <text evidence="2">The sequence shown here is derived from an EMBL/GenBank/DDBJ whole genome shotgun (WGS) entry which is preliminary data.</text>
</comment>
<reference evidence="2 3" key="1">
    <citation type="submission" date="2024-09" db="EMBL/GenBank/DDBJ databases">
        <title>Chromosome-scale assembly of Riccia fluitans.</title>
        <authorList>
            <person name="Paukszto L."/>
            <person name="Sawicki J."/>
            <person name="Karawczyk K."/>
            <person name="Piernik-Szablinska J."/>
            <person name="Szczecinska M."/>
            <person name="Mazdziarz M."/>
        </authorList>
    </citation>
    <scope>NUCLEOTIDE SEQUENCE [LARGE SCALE GENOMIC DNA]</scope>
    <source>
        <strain evidence="2">Rf_01</strain>
        <tissue evidence="2">Aerial parts of the thallus</tissue>
    </source>
</reference>
<evidence type="ECO:0008006" key="4">
    <source>
        <dbReference type="Google" id="ProtNLM"/>
    </source>
</evidence>